<keyword evidence="2" id="KW-1185">Reference proteome</keyword>
<organism evidence="1 2">
    <name type="scientific">Araneus ventricosus</name>
    <name type="common">Orbweaver spider</name>
    <name type="synonym">Epeira ventricosa</name>
    <dbReference type="NCBI Taxonomy" id="182803"/>
    <lineage>
        <taxon>Eukaryota</taxon>
        <taxon>Metazoa</taxon>
        <taxon>Ecdysozoa</taxon>
        <taxon>Arthropoda</taxon>
        <taxon>Chelicerata</taxon>
        <taxon>Arachnida</taxon>
        <taxon>Araneae</taxon>
        <taxon>Araneomorphae</taxon>
        <taxon>Entelegynae</taxon>
        <taxon>Araneoidea</taxon>
        <taxon>Araneidae</taxon>
        <taxon>Araneus</taxon>
    </lineage>
</organism>
<reference evidence="1 2" key="1">
    <citation type="journal article" date="2019" name="Sci. Rep.">
        <title>Orb-weaving spider Araneus ventricosus genome elucidates the spidroin gene catalogue.</title>
        <authorList>
            <person name="Kono N."/>
            <person name="Nakamura H."/>
            <person name="Ohtoshi R."/>
            <person name="Moran D.A.P."/>
            <person name="Shinohara A."/>
            <person name="Yoshida Y."/>
            <person name="Fujiwara M."/>
            <person name="Mori M."/>
            <person name="Tomita M."/>
            <person name="Arakawa K."/>
        </authorList>
    </citation>
    <scope>NUCLEOTIDE SEQUENCE [LARGE SCALE GENOMIC DNA]</scope>
</reference>
<dbReference type="Proteomes" id="UP000499080">
    <property type="component" value="Unassembled WGS sequence"/>
</dbReference>
<evidence type="ECO:0000313" key="2">
    <source>
        <dbReference type="Proteomes" id="UP000499080"/>
    </source>
</evidence>
<name>A0A4Y2SQV3_ARAVE</name>
<evidence type="ECO:0000313" key="1">
    <source>
        <dbReference type="EMBL" id="GBN90712.1"/>
    </source>
</evidence>
<proteinExistence type="predicted"/>
<gene>
    <name evidence="1" type="ORF">AVEN_156468_1</name>
</gene>
<sequence>MYITKSVNLFNSTVYFVIKSFKNENRTGKETRSGRSAKVTRRDQRFILRRITKNPLLRAIKISTKLSEKFSTSISKKLYDEFSDQLVYMGVQQEEKICEYEE</sequence>
<dbReference type="EMBL" id="BGPR01023496">
    <property type="protein sequence ID" value="GBN90712.1"/>
    <property type="molecule type" value="Genomic_DNA"/>
</dbReference>
<comment type="caution">
    <text evidence="1">The sequence shown here is derived from an EMBL/GenBank/DDBJ whole genome shotgun (WGS) entry which is preliminary data.</text>
</comment>
<protein>
    <submittedName>
        <fullName evidence="1">Uncharacterized protein</fullName>
    </submittedName>
</protein>
<dbReference type="AlphaFoldDB" id="A0A4Y2SQV3"/>
<accession>A0A4Y2SQV3</accession>